<evidence type="ECO:0000256" key="1">
    <source>
        <dbReference type="SAM" id="Phobius"/>
    </source>
</evidence>
<gene>
    <name evidence="2" type="ORF">EDD18DRAFT_1114300</name>
</gene>
<dbReference type="AlphaFoldDB" id="A0AA39UGM3"/>
<protein>
    <submittedName>
        <fullName evidence="2">Uncharacterized protein</fullName>
    </submittedName>
</protein>
<evidence type="ECO:0000313" key="3">
    <source>
        <dbReference type="Proteomes" id="UP001175228"/>
    </source>
</evidence>
<keyword evidence="1" id="KW-1133">Transmembrane helix</keyword>
<reference evidence="2" key="1">
    <citation type="submission" date="2023-06" db="EMBL/GenBank/DDBJ databases">
        <authorList>
            <consortium name="Lawrence Berkeley National Laboratory"/>
            <person name="Ahrendt S."/>
            <person name="Sahu N."/>
            <person name="Indic B."/>
            <person name="Wong-Bajracharya J."/>
            <person name="Merenyi Z."/>
            <person name="Ke H.-M."/>
            <person name="Monk M."/>
            <person name="Kocsube S."/>
            <person name="Drula E."/>
            <person name="Lipzen A."/>
            <person name="Balint B."/>
            <person name="Henrissat B."/>
            <person name="Andreopoulos B."/>
            <person name="Martin F.M."/>
            <person name="Harder C.B."/>
            <person name="Rigling D."/>
            <person name="Ford K.L."/>
            <person name="Foster G.D."/>
            <person name="Pangilinan J."/>
            <person name="Papanicolaou A."/>
            <person name="Barry K."/>
            <person name="LaButti K."/>
            <person name="Viragh M."/>
            <person name="Koriabine M."/>
            <person name="Yan M."/>
            <person name="Riley R."/>
            <person name="Champramary S."/>
            <person name="Plett K.L."/>
            <person name="Tsai I.J."/>
            <person name="Slot J."/>
            <person name="Sipos G."/>
            <person name="Plett J."/>
            <person name="Nagy L.G."/>
            <person name="Grigoriev I.V."/>
        </authorList>
    </citation>
    <scope>NUCLEOTIDE SEQUENCE</scope>
    <source>
        <strain evidence="2">HWK02</strain>
    </source>
</reference>
<dbReference type="EMBL" id="JAUEPU010000099">
    <property type="protein sequence ID" value="KAK0478065.1"/>
    <property type="molecule type" value="Genomic_DNA"/>
</dbReference>
<name>A0AA39UGM3_9AGAR</name>
<feature type="transmembrane region" description="Helical" evidence="1">
    <location>
        <begin position="27"/>
        <end position="45"/>
    </location>
</feature>
<keyword evidence="1" id="KW-0472">Membrane</keyword>
<dbReference type="Proteomes" id="UP001175228">
    <property type="component" value="Unassembled WGS sequence"/>
</dbReference>
<comment type="caution">
    <text evidence="2">The sequence shown here is derived from an EMBL/GenBank/DDBJ whole genome shotgun (WGS) entry which is preliminary data.</text>
</comment>
<keyword evidence="3" id="KW-1185">Reference proteome</keyword>
<accession>A0AA39UGM3</accession>
<sequence length="112" mass="12370">MTPTGVPATHHFLDEATFQMLTPPDSIRLLIIWLFVAISCQNIAIHMRESAKIYVGSTLAVGWRKQGAGCRDIDVIQWAVDLGTSRHLMLGYPYVSNRAMASQKGTVNEIGI</sequence>
<proteinExistence type="predicted"/>
<evidence type="ECO:0000313" key="2">
    <source>
        <dbReference type="EMBL" id="KAK0478065.1"/>
    </source>
</evidence>
<organism evidence="2 3">
    <name type="scientific">Armillaria luteobubalina</name>
    <dbReference type="NCBI Taxonomy" id="153913"/>
    <lineage>
        <taxon>Eukaryota</taxon>
        <taxon>Fungi</taxon>
        <taxon>Dikarya</taxon>
        <taxon>Basidiomycota</taxon>
        <taxon>Agaricomycotina</taxon>
        <taxon>Agaricomycetes</taxon>
        <taxon>Agaricomycetidae</taxon>
        <taxon>Agaricales</taxon>
        <taxon>Marasmiineae</taxon>
        <taxon>Physalacriaceae</taxon>
        <taxon>Armillaria</taxon>
    </lineage>
</organism>
<keyword evidence="1" id="KW-0812">Transmembrane</keyword>